<reference evidence="8 9" key="2">
    <citation type="journal article" date="2012" name="Open Biol.">
        <title>Characteristics of nucleosomes and linker DNA regions on the genome of the basidiomycete Mixia osmundae revealed by mono- and dinucleosome mapping.</title>
        <authorList>
            <person name="Nishida H."/>
            <person name="Kondo S."/>
            <person name="Matsumoto T."/>
            <person name="Suzuki Y."/>
            <person name="Yoshikawa H."/>
            <person name="Taylor T.D."/>
            <person name="Sugiyama J."/>
        </authorList>
    </citation>
    <scope>NUCLEOTIDE SEQUENCE [LARGE SCALE GENOMIC DNA]</scope>
    <source>
        <strain evidence="9">CBS 9802 / IAM 14324 / JCM 22182 / KY 12970</strain>
    </source>
</reference>
<dbReference type="InterPro" id="IPR001510">
    <property type="entry name" value="Znf_PARP"/>
</dbReference>
<evidence type="ECO:0000256" key="1">
    <source>
        <dbReference type="ARBA" id="ARBA00004123"/>
    </source>
</evidence>
<name>G7E4B2_MIXOS</name>
<dbReference type="RefSeq" id="XP_014568326.1">
    <property type="nucleotide sequence ID" value="XM_014712840.1"/>
</dbReference>
<dbReference type="PROSITE" id="PS50064">
    <property type="entry name" value="ZF_PARP_2"/>
    <property type="match status" value="1"/>
</dbReference>
<dbReference type="Gene3D" id="3.30.1740.10">
    <property type="entry name" value="Zinc finger, PARP-type"/>
    <property type="match status" value="1"/>
</dbReference>
<sequence>MSDDEGTSRKSGAYRIEYAARGQANCNGNKWCKEGPEPKIAKGGLRVGAWVKFREHGSFKWRHWGCVTPKVISNLKTAFEDPAELDGYEDLRPEDQTRIKDAYDQGHIAPEDVNPNSLSREPPPAESGEEGADEKPSPKKKTATKRKAKKEEEDDDADGQVVEKPKKKRRTKKEMAAAAEETAAAALEAKQGDDAEEKPKLEQANGGKADEEANVTTETILPIEDEAVDDEVAKPDATTAETASEVPMSKPSGKLVRRSSRSKTETPAPENETIEVKPKVKGRATRKKK</sequence>
<feature type="domain" description="PARP-type" evidence="7">
    <location>
        <begin position="14"/>
        <end position="107"/>
    </location>
</feature>
<dbReference type="eggNOG" id="ENOG502S59M">
    <property type="taxonomic scope" value="Eukaryota"/>
</dbReference>
<keyword evidence="9" id="KW-1185">Reference proteome</keyword>
<evidence type="ECO:0000313" key="9">
    <source>
        <dbReference type="Proteomes" id="UP000009131"/>
    </source>
</evidence>
<dbReference type="Proteomes" id="UP000009131">
    <property type="component" value="Unassembled WGS sequence"/>
</dbReference>
<dbReference type="STRING" id="764103.G7E4B2"/>
<dbReference type="InParanoid" id="G7E4B2"/>
<dbReference type="OMA" id="CKNKECQ"/>
<feature type="compositionally biased region" description="Basic and acidic residues" evidence="6">
    <location>
        <begin position="190"/>
        <end position="201"/>
    </location>
</feature>
<feature type="compositionally biased region" description="Basic and acidic residues" evidence="6">
    <location>
        <begin position="89"/>
        <end position="104"/>
    </location>
</feature>
<organism evidence="8 9">
    <name type="scientific">Mixia osmundae (strain CBS 9802 / IAM 14324 / JCM 22182 / KY 12970)</name>
    <dbReference type="NCBI Taxonomy" id="764103"/>
    <lineage>
        <taxon>Eukaryota</taxon>
        <taxon>Fungi</taxon>
        <taxon>Dikarya</taxon>
        <taxon>Basidiomycota</taxon>
        <taxon>Pucciniomycotina</taxon>
        <taxon>Mixiomycetes</taxon>
        <taxon>Mixiales</taxon>
        <taxon>Mixiaceae</taxon>
        <taxon>Mixia</taxon>
    </lineage>
</organism>
<dbReference type="EMBL" id="BABT02000129">
    <property type="protein sequence ID" value="GAA97672.1"/>
    <property type="molecule type" value="Genomic_DNA"/>
</dbReference>
<keyword evidence="3" id="KW-0863">Zinc-finger</keyword>
<proteinExistence type="predicted"/>
<reference evidence="8 9" key="1">
    <citation type="journal article" date="2011" name="J. Gen. Appl. Microbiol.">
        <title>Draft genome sequencing of the enigmatic basidiomycete Mixia osmundae.</title>
        <authorList>
            <person name="Nishida H."/>
            <person name="Nagatsuka Y."/>
            <person name="Sugiyama J."/>
        </authorList>
    </citation>
    <scope>NUCLEOTIDE SEQUENCE [LARGE SCALE GENOMIC DNA]</scope>
    <source>
        <strain evidence="9">CBS 9802 / IAM 14324 / JCM 22182 / KY 12970</strain>
    </source>
</reference>
<dbReference type="InterPro" id="IPR036957">
    <property type="entry name" value="Znf_PARP_sf"/>
</dbReference>
<comment type="caution">
    <text evidence="8">The sequence shown here is derived from an EMBL/GenBank/DDBJ whole genome shotgun (WGS) entry which is preliminary data.</text>
</comment>
<evidence type="ECO:0000256" key="5">
    <source>
        <dbReference type="ARBA" id="ARBA00023242"/>
    </source>
</evidence>
<keyword evidence="2" id="KW-0479">Metal-binding</keyword>
<feature type="compositionally biased region" description="Basic residues" evidence="6">
    <location>
        <begin position="279"/>
        <end position="289"/>
    </location>
</feature>
<evidence type="ECO:0000256" key="4">
    <source>
        <dbReference type="ARBA" id="ARBA00022833"/>
    </source>
</evidence>
<dbReference type="GO" id="GO:0003677">
    <property type="term" value="F:DNA binding"/>
    <property type="evidence" value="ECO:0007669"/>
    <property type="project" value="InterPro"/>
</dbReference>
<protein>
    <recommendedName>
        <fullName evidence="7">PARP-type domain-containing protein</fullName>
    </recommendedName>
</protein>
<evidence type="ECO:0000256" key="2">
    <source>
        <dbReference type="ARBA" id="ARBA00022723"/>
    </source>
</evidence>
<gene>
    <name evidence="8" type="primary">Mo04350</name>
    <name evidence="8" type="ORF">E5Q_04350</name>
</gene>
<comment type="subcellular location">
    <subcellularLocation>
        <location evidence="1">Nucleus</location>
    </subcellularLocation>
</comment>
<dbReference type="AlphaFoldDB" id="G7E4B2"/>
<evidence type="ECO:0000259" key="7">
    <source>
        <dbReference type="PROSITE" id="PS50064"/>
    </source>
</evidence>
<dbReference type="SUPFAM" id="SSF57716">
    <property type="entry name" value="Glucocorticoid receptor-like (DNA-binding domain)"/>
    <property type="match status" value="1"/>
</dbReference>
<dbReference type="OrthoDB" id="429950at2759"/>
<dbReference type="Pfam" id="PF00645">
    <property type="entry name" value="zf-PARP"/>
    <property type="match status" value="1"/>
</dbReference>
<keyword evidence="5" id="KW-0539">Nucleus</keyword>
<feature type="compositionally biased region" description="Low complexity" evidence="6">
    <location>
        <begin position="176"/>
        <end position="189"/>
    </location>
</feature>
<evidence type="ECO:0000313" key="8">
    <source>
        <dbReference type="EMBL" id="GAA97672.1"/>
    </source>
</evidence>
<dbReference type="GO" id="GO:0005634">
    <property type="term" value="C:nucleus"/>
    <property type="evidence" value="ECO:0007669"/>
    <property type="project" value="UniProtKB-SubCell"/>
</dbReference>
<evidence type="ECO:0000256" key="3">
    <source>
        <dbReference type="ARBA" id="ARBA00022771"/>
    </source>
</evidence>
<feature type="compositionally biased region" description="Basic residues" evidence="6">
    <location>
        <begin position="138"/>
        <end position="148"/>
    </location>
</feature>
<accession>G7E4B2</accession>
<keyword evidence="4" id="KW-0862">Zinc</keyword>
<dbReference type="HOGENOM" id="CLU_045993_0_0_1"/>
<dbReference type="SMART" id="SM01336">
    <property type="entry name" value="zf-PARP"/>
    <property type="match status" value="1"/>
</dbReference>
<feature type="region of interest" description="Disordered" evidence="6">
    <location>
        <begin position="80"/>
        <end position="289"/>
    </location>
</feature>
<evidence type="ECO:0000256" key="6">
    <source>
        <dbReference type="SAM" id="MobiDB-lite"/>
    </source>
</evidence>
<dbReference type="GO" id="GO:0008270">
    <property type="term" value="F:zinc ion binding"/>
    <property type="evidence" value="ECO:0007669"/>
    <property type="project" value="UniProtKB-KW"/>
</dbReference>